<dbReference type="GO" id="GO:0003700">
    <property type="term" value="F:DNA-binding transcription factor activity"/>
    <property type="evidence" value="ECO:0007669"/>
    <property type="project" value="InterPro"/>
</dbReference>
<evidence type="ECO:0000313" key="3">
    <source>
        <dbReference type="Proteomes" id="UP000198582"/>
    </source>
</evidence>
<protein>
    <submittedName>
        <fullName evidence="2">DNA-binding transcriptional regulator, MarR family</fullName>
    </submittedName>
</protein>
<dbReference type="PANTHER" id="PTHR33164:SF43">
    <property type="entry name" value="HTH-TYPE TRANSCRIPTIONAL REPRESSOR YETL"/>
    <property type="match status" value="1"/>
</dbReference>
<feature type="domain" description="HTH marR-type" evidence="1">
    <location>
        <begin position="3"/>
        <end position="137"/>
    </location>
</feature>
<dbReference type="AlphaFoldDB" id="A0A1H8YAB3"/>
<dbReference type="EMBL" id="FOEF01000012">
    <property type="protein sequence ID" value="SEP49032.1"/>
    <property type="molecule type" value="Genomic_DNA"/>
</dbReference>
<dbReference type="STRING" id="394193.SAMN04489732_112243"/>
<dbReference type="GO" id="GO:0003677">
    <property type="term" value="F:DNA binding"/>
    <property type="evidence" value="ECO:0007669"/>
    <property type="project" value="UniProtKB-KW"/>
</dbReference>
<proteinExistence type="predicted"/>
<dbReference type="SMART" id="SM00347">
    <property type="entry name" value="HTH_MARR"/>
    <property type="match status" value="1"/>
</dbReference>
<dbReference type="InterPro" id="IPR036390">
    <property type="entry name" value="WH_DNA-bd_sf"/>
</dbReference>
<evidence type="ECO:0000259" key="1">
    <source>
        <dbReference type="PROSITE" id="PS50995"/>
    </source>
</evidence>
<evidence type="ECO:0000313" key="2">
    <source>
        <dbReference type="EMBL" id="SEP49032.1"/>
    </source>
</evidence>
<dbReference type="OrthoDB" id="162531at2"/>
<dbReference type="PANTHER" id="PTHR33164">
    <property type="entry name" value="TRANSCRIPTIONAL REGULATOR, MARR FAMILY"/>
    <property type="match status" value="1"/>
</dbReference>
<dbReference type="PRINTS" id="PR00598">
    <property type="entry name" value="HTHMARR"/>
</dbReference>
<dbReference type="Proteomes" id="UP000198582">
    <property type="component" value="Unassembled WGS sequence"/>
</dbReference>
<keyword evidence="3" id="KW-1185">Reference proteome</keyword>
<keyword evidence="2" id="KW-0238">DNA-binding</keyword>
<organism evidence="2 3">
    <name type="scientific">Amycolatopsis saalfeldensis</name>
    <dbReference type="NCBI Taxonomy" id="394193"/>
    <lineage>
        <taxon>Bacteria</taxon>
        <taxon>Bacillati</taxon>
        <taxon>Actinomycetota</taxon>
        <taxon>Actinomycetes</taxon>
        <taxon>Pseudonocardiales</taxon>
        <taxon>Pseudonocardiaceae</taxon>
        <taxon>Amycolatopsis</taxon>
    </lineage>
</organism>
<reference evidence="3" key="1">
    <citation type="submission" date="2016-10" db="EMBL/GenBank/DDBJ databases">
        <authorList>
            <person name="Varghese N."/>
            <person name="Submissions S."/>
        </authorList>
    </citation>
    <scope>NUCLEOTIDE SEQUENCE [LARGE SCALE GENOMIC DNA]</scope>
    <source>
        <strain evidence="3">DSM 44993</strain>
    </source>
</reference>
<dbReference type="GO" id="GO:0006950">
    <property type="term" value="P:response to stress"/>
    <property type="evidence" value="ECO:0007669"/>
    <property type="project" value="TreeGrafter"/>
</dbReference>
<name>A0A1H8YAB3_9PSEU</name>
<dbReference type="SUPFAM" id="SSF46785">
    <property type="entry name" value="Winged helix' DNA-binding domain"/>
    <property type="match status" value="1"/>
</dbReference>
<sequence length="149" mass="16139">MAFDTVFTDLVRVETRLYNAVAERLKAETGLGAGHFELLRYVREHADARVGDIAAAFAIGVGTTSKIVDRMEKQGWLERRANPANRRSSLLALSPAGESVVAEAEPVWQTAIQEILGGAVTADRLKALARILGSLRSDLEDRRLGLPAG</sequence>
<dbReference type="RefSeq" id="WP_091621223.1">
    <property type="nucleotide sequence ID" value="NZ_FOEF01000012.1"/>
</dbReference>
<dbReference type="InterPro" id="IPR000835">
    <property type="entry name" value="HTH_MarR-typ"/>
</dbReference>
<dbReference type="Gene3D" id="1.10.10.10">
    <property type="entry name" value="Winged helix-like DNA-binding domain superfamily/Winged helix DNA-binding domain"/>
    <property type="match status" value="1"/>
</dbReference>
<gene>
    <name evidence="2" type="ORF">SAMN04489732_112243</name>
</gene>
<dbReference type="PROSITE" id="PS50995">
    <property type="entry name" value="HTH_MARR_2"/>
    <property type="match status" value="1"/>
</dbReference>
<accession>A0A1H8YAB3</accession>
<dbReference type="Pfam" id="PF01047">
    <property type="entry name" value="MarR"/>
    <property type="match status" value="1"/>
</dbReference>
<dbReference type="InterPro" id="IPR036388">
    <property type="entry name" value="WH-like_DNA-bd_sf"/>
</dbReference>
<dbReference type="InterPro" id="IPR039422">
    <property type="entry name" value="MarR/SlyA-like"/>
</dbReference>